<dbReference type="Proteomes" id="UP001195483">
    <property type="component" value="Unassembled WGS sequence"/>
</dbReference>
<dbReference type="InterPro" id="IPR001507">
    <property type="entry name" value="ZP_dom"/>
</dbReference>
<evidence type="ECO:0000259" key="1">
    <source>
        <dbReference type="PROSITE" id="PS51034"/>
    </source>
</evidence>
<reference evidence="2" key="1">
    <citation type="journal article" date="2021" name="Genome Biol. Evol.">
        <title>A High-Quality Reference Genome for a Parasitic Bivalve with Doubly Uniparental Inheritance (Bivalvia: Unionida).</title>
        <authorList>
            <person name="Smith C.H."/>
        </authorList>
    </citation>
    <scope>NUCLEOTIDE SEQUENCE</scope>
    <source>
        <strain evidence="2">CHS0354</strain>
    </source>
</reference>
<dbReference type="PROSITE" id="PS51034">
    <property type="entry name" value="ZP_2"/>
    <property type="match status" value="1"/>
</dbReference>
<gene>
    <name evidence="2" type="ORF">CHS0354_019160</name>
</gene>
<dbReference type="InterPro" id="IPR042235">
    <property type="entry name" value="ZP-C_dom"/>
</dbReference>
<organism evidence="2 3">
    <name type="scientific">Potamilus streckersoni</name>
    <dbReference type="NCBI Taxonomy" id="2493646"/>
    <lineage>
        <taxon>Eukaryota</taxon>
        <taxon>Metazoa</taxon>
        <taxon>Spiralia</taxon>
        <taxon>Lophotrochozoa</taxon>
        <taxon>Mollusca</taxon>
        <taxon>Bivalvia</taxon>
        <taxon>Autobranchia</taxon>
        <taxon>Heteroconchia</taxon>
        <taxon>Palaeoheterodonta</taxon>
        <taxon>Unionida</taxon>
        <taxon>Unionoidea</taxon>
        <taxon>Unionidae</taxon>
        <taxon>Ambleminae</taxon>
        <taxon>Lampsilini</taxon>
        <taxon>Potamilus</taxon>
    </lineage>
</organism>
<comment type="caution">
    <text evidence="2">The sequence shown here is derived from an EMBL/GenBank/DDBJ whole genome shotgun (WGS) entry which is preliminary data.</text>
</comment>
<keyword evidence="3" id="KW-1185">Reference proteome</keyword>
<proteinExistence type="predicted"/>
<reference evidence="2" key="3">
    <citation type="submission" date="2023-05" db="EMBL/GenBank/DDBJ databases">
        <authorList>
            <person name="Smith C.H."/>
        </authorList>
    </citation>
    <scope>NUCLEOTIDE SEQUENCE</scope>
    <source>
        <strain evidence="2">CHS0354</strain>
        <tissue evidence="2">Mantle</tissue>
    </source>
</reference>
<feature type="domain" description="ZP" evidence="1">
    <location>
        <begin position="1"/>
        <end position="46"/>
    </location>
</feature>
<dbReference type="EMBL" id="JAEAOA010001187">
    <property type="protein sequence ID" value="KAK3601161.1"/>
    <property type="molecule type" value="Genomic_DNA"/>
</dbReference>
<dbReference type="AlphaFoldDB" id="A0AAE0SZW3"/>
<evidence type="ECO:0000313" key="3">
    <source>
        <dbReference type="Proteomes" id="UP001195483"/>
    </source>
</evidence>
<name>A0AAE0SZW3_9BIVA</name>
<accession>A0AAE0SZW3</accession>
<reference evidence="2" key="2">
    <citation type="journal article" date="2021" name="Genome Biol. Evol.">
        <title>Developing a high-quality reference genome for a parasitic bivalve with doubly uniparental inheritance (Bivalvia: Unionida).</title>
        <authorList>
            <person name="Smith C.H."/>
        </authorList>
    </citation>
    <scope>NUCLEOTIDE SEQUENCE</scope>
    <source>
        <strain evidence="2">CHS0354</strain>
        <tissue evidence="2">Mantle</tissue>
    </source>
</reference>
<dbReference type="Gene3D" id="2.60.40.4100">
    <property type="entry name" value="Zona pellucida, ZP-C domain"/>
    <property type="match status" value="1"/>
</dbReference>
<evidence type="ECO:0000313" key="2">
    <source>
        <dbReference type="EMBL" id="KAK3601161.1"/>
    </source>
</evidence>
<protein>
    <recommendedName>
        <fullName evidence="1">ZP domain-containing protein</fullName>
    </recommendedName>
</protein>
<sequence>MDRELNTIFADFFAFCFRDSPYITISCNVKICPKGSQECTVTCYDHYRVRRRDSDDDISLGKVSTNLYIVDAPILVDSAPSFGKDDFL</sequence>